<evidence type="ECO:0000259" key="6">
    <source>
        <dbReference type="PROSITE" id="PS50109"/>
    </source>
</evidence>
<dbReference type="InterPro" id="IPR005467">
    <property type="entry name" value="His_kinase_dom"/>
</dbReference>
<dbReference type="InterPro" id="IPR000014">
    <property type="entry name" value="PAS"/>
</dbReference>
<evidence type="ECO:0000256" key="2">
    <source>
        <dbReference type="ARBA" id="ARBA00012438"/>
    </source>
</evidence>
<dbReference type="PRINTS" id="PR00344">
    <property type="entry name" value="BCTRLSENSOR"/>
</dbReference>
<dbReference type="EMBL" id="JAJHPV010000004">
    <property type="protein sequence ID" value="MCC6070029.1"/>
    <property type="molecule type" value="Genomic_DNA"/>
</dbReference>
<dbReference type="SUPFAM" id="SSF55874">
    <property type="entry name" value="ATPase domain of HSP90 chaperone/DNA topoisomerase II/histidine kinase"/>
    <property type="match status" value="1"/>
</dbReference>
<gene>
    <name evidence="9" type="ORF">LMJ30_03515</name>
</gene>
<dbReference type="InterPro" id="IPR003594">
    <property type="entry name" value="HATPase_dom"/>
</dbReference>
<dbReference type="Gene3D" id="3.30.565.10">
    <property type="entry name" value="Histidine kinase-like ATPase, C-terminal domain"/>
    <property type="match status" value="1"/>
</dbReference>
<evidence type="ECO:0000256" key="5">
    <source>
        <dbReference type="SAM" id="Coils"/>
    </source>
</evidence>
<protein>
    <recommendedName>
        <fullName evidence="2">histidine kinase</fullName>
        <ecNumber evidence="2">2.7.13.3</ecNumber>
    </recommendedName>
</protein>
<feature type="coiled-coil region" evidence="5">
    <location>
        <begin position="402"/>
        <end position="429"/>
    </location>
</feature>
<dbReference type="InterPro" id="IPR000700">
    <property type="entry name" value="PAS-assoc_C"/>
</dbReference>
<dbReference type="InterPro" id="IPR036890">
    <property type="entry name" value="HATPase_C_sf"/>
</dbReference>
<keyword evidence="10" id="KW-1185">Reference proteome</keyword>
<dbReference type="InterPro" id="IPR013656">
    <property type="entry name" value="PAS_4"/>
</dbReference>
<dbReference type="InterPro" id="IPR035965">
    <property type="entry name" value="PAS-like_dom_sf"/>
</dbReference>
<feature type="domain" description="Histidine kinase" evidence="6">
    <location>
        <begin position="429"/>
        <end position="642"/>
    </location>
</feature>
<accession>A0ABS8INH3</accession>
<dbReference type="NCBIfam" id="TIGR00229">
    <property type="entry name" value="sensory_box"/>
    <property type="match status" value="1"/>
</dbReference>
<feature type="modified residue" description="4-aspartylphosphate" evidence="4">
    <location>
        <position position="711"/>
    </location>
</feature>
<dbReference type="Gene3D" id="3.30.450.20">
    <property type="entry name" value="PAS domain"/>
    <property type="match status" value="2"/>
</dbReference>
<dbReference type="SMART" id="SM00387">
    <property type="entry name" value="HATPase_c"/>
    <property type="match status" value="1"/>
</dbReference>
<dbReference type="Gene3D" id="3.40.50.2300">
    <property type="match status" value="1"/>
</dbReference>
<evidence type="ECO:0000256" key="3">
    <source>
        <dbReference type="ARBA" id="ARBA00022553"/>
    </source>
</evidence>
<feature type="domain" description="Response regulatory" evidence="7">
    <location>
        <begin position="662"/>
        <end position="778"/>
    </location>
</feature>
<dbReference type="InterPro" id="IPR011006">
    <property type="entry name" value="CheY-like_superfamily"/>
</dbReference>
<dbReference type="PROSITE" id="PS50110">
    <property type="entry name" value="RESPONSE_REGULATORY"/>
    <property type="match status" value="1"/>
</dbReference>
<comment type="catalytic activity">
    <reaction evidence="1">
        <text>ATP + protein L-histidine = ADP + protein N-phospho-L-histidine.</text>
        <dbReference type="EC" id="2.7.13.3"/>
    </reaction>
</comment>
<dbReference type="CDD" id="cd00082">
    <property type="entry name" value="HisKA"/>
    <property type="match status" value="1"/>
</dbReference>
<evidence type="ECO:0000259" key="8">
    <source>
        <dbReference type="PROSITE" id="PS50113"/>
    </source>
</evidence>
<proteinExistence type="predicted"/>
<dbReference type="Pfam" id="PF00512">
    <property type="entry name" value="HisKA"/>
    <property type="match status" value="1"/>
</dbReference>
<dbReference type="InterPro" id="IPR003661">
    <property type="entry name" value="HisK_dim/P_dom"/>
</dbReference>
<dbReference type="CDD" id="cd00075">
    <property type="entry name" value="HATPase"/>
    <property type="match status" value="1"/>
</dbReference>
<evidence type="ECO:0000256" key="1">
    <source>
        <dbReference type="ARBA" id="ARBA00000085"/>
    </source>
</evidence>
<evidence type="ECO:0000259" key="7">
    <source>
        <dbReference type="PROSITE" id="PS50110"/>
    </source>
</evidence>
<dbReference type="InterPro" id="IPR004358">
    <property type="entry name" value="Sig_transdc_His_kin-like_C"/>
</dbReference>
<name>A0ABS8INH3_9BURK</name>
<dbReference type="RefSeq" id="WP_229430952.1">
    <property type="nucleotide sequence ID" value="NZ_JAJHPV010000004.1"/>
</dbReference>
<evidence type="ECO:0000256" key="4">
    <source>
        <dbReference type="PROSITE-ProRule" id="PRU00169"/>
    </source>
</evidence>
<dbReference type="InterPro" id="IPR036097">
    <property type="entry name" value="HisK_dim/P_sf"/>
</dbReference>
<organism evidence="9 10">
    <name type="scientific">Massilia agrisoli</name>
    <dbReference type="NCBI Taxonomy" id="2892444"/>
    <lineage>
        <taxon>Bacteria</taxon>
        <taxon>Pseudomonadati</taxon>
        <taxon>Pseudomonadota</taxon>
        <taxon>Betaproteobacteria</taxon>
        <taxon>Burkholderiales</taxon>
        <taxon>Oxalobacteraceae</taxon>
        <taxon>Telluria group</taxon>
        <taxon>Massilia</taxon>
    </lineage>
</organism>
<evidence type="ECO:0000313" key="9">
    <source>
        <dbReference type="EMBL" id="MCC6070029.1"/>
    </source>
</evidence>
<dbReference type="PANTHER" id="PTHR43547:SF2">
    <property type="entry name" value="HYBRID SIGNAL TRANSDUCTION HISTIDINE KINASE C"/>
    <property type="match status" value="1"/>
</dbReference>
<dbReference type="SUPFAM" id="SSF47384">
    <property type="entry name" value="Homodimeric domain of signal transducing histidine kinase"/>
    <property type="match status" value="1"/>
</dbReference>
<dbReference type="Pfam" id="PF00072">
    <property type="entry name" value="Response_reg"/>
    <property type="match status" value="1"/>
</dbReference>
<reference evidence="9 10" key="1">
    <citation type="submission" date="2021-11" db="EMBL/GenBank/DDBJ databases">
        <authorList>
            <person name="Huq M.A."/>
        </authorList>
    </citation>
    <scope>NUCLEOTIDE SEQUENCE [LARGE SCALE GENOMIC DNA]</scope>
    <source>
        <strain evidence="9 10">MAHUQ-52</strain>
    </source>
</reference>
<dbReference type="Proteomes" id="UP001198701">
    <property type="component" value="Unassembled WGS sequence"/>
</dbReference>
<dbReference type="Gene3D" id="1.10.287.130">
    <property type="match status" value="1"/>
</dbReference>
<dbReference type="SUPFAM" id="SSF52172">
    <property type="entry name" value="CheY-like"/>
    <property type="match status" value="1"/>
</dbReference>
<keyword evidence="5" id="KW-0175">Coiled coil</keyword>
<sequence length="782" mass="84335">MTMFPPPPDDAALRFLGSGSEMRDMVRAFDWSSTPLGPISQWPASLKTATGIMLNAVQPMVLWWGDALVQIYNDAFVPAFGIGRHPGALGQRAASFWDDTWPVIGPQAMAVLKGGAATWYEDNRLPMVRGGRVEECYWSYTFTPVFDEDGNIRGVLVMSQETTSRVLAERRRLALDRLSAGMVSCGTIDEVWQHVQQAAAAAPNDIRAVRMGSAGAGDDAAGWVSVAAADLGLPAALVLRFEVSAALPFDQLYAQFLEQFTRIAGAACTRIEREQAQAIATAERNRLLLDAPVGAAVMTGEDLTYTVVNSLYATITGRAVDSIVGKPFTEVFPELVDSTVHNTFLAVYEAGLPYISDETLVPLHRNGGELEDRYFTYNLSPLRRLDGAVYGLMVIAVDITQQVQARAEIEHLNTELNEAARAKDEFLALLGHELRNPLAPIVTALELMKLRDTGSAREQGVIRRQVTHLTRLVDDLLDVSRITRGKVELRKARASLREVLDKAVEMASSLIEQKKQHLRVDIEETEWYGDPARLAQVVSNLLTNAARYTPENGHIAVAAHVRGGEIVLEVSDDGIGIAPALLPHIFEAFVQGERRLDGSVGGLGIGLALVRNLVELHGGQASAYSAGQGQGSTFTITLPLAAHLQDDEAGARAADAAAVRQHILVVDDNHDAADFLAELLRAQHHQVSVAYDPAQALQLAAGAMPAVAVLDIGLPGMSGYELAGHLRRMPGGGALACIAVTGYGQEDDKLRSRAAGFAGHLVKPIDMRELEALLGASPVQDN</sequence>
<dbReference type="SUPFAM" id="SSF55785">
    <property type="entry name" value="PYP-like sensor domain (PAS domain)"/>
    <property type="match status" value="2"/>
</dbReference>
<dbReference type="CDD" id="cd17580">
    <property type="entry name" value="REC_2_DhkD-like"/>
    <property type="match status" value="1"/>
</dbReference>
<dbReference type="PROSITE" id="PS50109">
    <property type="entry name" value="HIS_KIN"/>
    <property type="match status" value="1"/>
</dbReference>
<dbReference type="PANTHER" id="PTHR43547">
    <property type="entry name" value="TWO-COMPONENT HISTIDINE KINASE"/>
    <property type="match status" value="1"/>
</dbReference>
<dbReference type="Pfam" id="PF08448">
    <property type="entry name" value="PAS_4"/>
    <property type="match status" value="1"/>
</dbReference>
<dbReference type="PROSITE" id="PS50113">
    <property type="entry name" value="PAC"/>
    <property type="match status" value="1"/>
</dbReference>
<dbReference type="Pfam" id="PF02518">
    <property type="entry name" value="HATPase_c"/>
    <property type="match status" value="1"/>
</dbReference>
<evidence type="ECO:0000313" key="10">
    <source>
        <dbReference type="Proteomes" id="UP001198701"/>
    </source>
</evidence>
<keyword evidence="3 4" id="KW-0597">Phosphoprotein</keyword>
<comment type="caution">
    <text evidence="9">The sequence shown here is derived from an EMBL/GenBank/DDBJ whole genome shotgun (WGS) entry which is preliminary data.</text>
</comment>
<feature type="domain" description="PAC" evidence="8">
    <location>
        <begin position="354"/>
        <end position="411"/>
    </location>
</feature>
<dbReference type="SMART" id="SM00388">
    <property type="entry name" value="HisKA"/>
    <property type="match status" value="1"/>
</dbReference>
<dbReference type="EC" id="2.7.13.3" evidence="2"/>
<dbReference type="SMART" id="SM00448">
    <property type="entry name" value="REC"/>
    <property type="match status" value="1"/>
</dbReference>
<dbReference type="InterPro" id="IPR001789">
    <property type="entry name" value="Sig_transdc_resp-reg_receiver"/>
</dbReference>